<organism evidence="4 5">
    <name type="scientific">Purpureocillium takamizusanense</name>
    <dbReference type="NCBI Taxonomy" id="2060973"/>
    <lineage>
        <taxon>Eukaryota</taxon>
        <taxon>Fungi</taxon>
        <taxon>Dikarya</taxon>
        <taxon>Ascomycota</taxon>
        <taxon>Pezizomycotina</taxon>
        <taxon>Sordariomycetes</taxon>
        <taxon>Hypocreomycetidae</taxon>
        <taxon>Hypocreales</taxon>
        <taxon>Ophiocordycipitaceae</taxon>
        <taxon>Purpureocillium</taxon>
    </lineage>
</organism>
<evidence type="ECO:0000313" key="4">
    <source>
        <dbReference type="EMBL" id="UNI24457.1"/>
    </source>
</evidence>
<proteinExistence type="predicted"/>
<dbReference type="InterPro" id="IPR017927">
    <property type="entry name" value="FAD-bd_FR_type"/>
</dbReference>
<dbReference type="EMBL" id="CP086364">
    <property type="protein sequence ID" value="UNI24457.1"/>
    <property type="molecule type" value="Genomic_DNA"/>
</dbReference>
<dbReference type="RefSeq" id="XP_047847938.1">
    <property type="nucleotide sequence ID" value="XM_047991925.1"/>
</dbReference>
<dbReference type="Gene3D" id="3.40.50.80">
    <property type="entry name" value="Nucleotide-binding domain of ferredoxin-NADP reductase (FNR) module"/>
    <property type="match status" value="1"/>
</dbReference>
<keyword evidence="5" id="KW-1185">Reference proteome</keyword>
<dbReference type="KEGG" id="ptkz:JDV02_010200"/>
<dbReference type="GeneID" id="72072145"/>
<evidence type="ECO:0000313" key="5">
    <source>
        <dbReference type="Proteomes" id="UP000829364"/>
    </source>
</evidence>
<reference evidence="4" key="1">
    <citation type="submission" date="2021-11" db="EMBL/GenBank/DDBJ databases">
        <title>Purpureocillium_takamizusanense_genome.</title>
        <authorList>
            <person name="Nguyen N.-H."/>
        </authorList>
    </citation>
    <scope>NUCLEOTIDE SEQUENCE</scope>
    <source>
        <strain evidence="4">PT3</strain>
    </source>
</reference>
<dbReference type="GO" id="GO:0016491">
    <property type="term" value="F:oxidoreductase activity"/>
    <property type="evidence" value="ECO:0007669"/>
    <property type="project" value="UniProtKB-KW"/>
</dbReference>
<dbReference type="SUPFAM" id="SSF63380">
    <property type="entry name" value="Riboflavin synthase domain-like"/>
    <property type="match status" value="1"/>
</dbReference>
<dbReference type="PANTHER" id="PTHR46505:SF1">
    <property type="entry name" value="OXIDOREDUCTASE NAD-BINDING DOMAIN-CONTAINING PROTEIN 1"/>
    <property type="match status" value="1"/>
</dbReference>
<dbReference type="SUPFAM" id="SSF52343">
    <property type="entry name" value="Ferredoxin reductase-like, C-terminal NADP-linked domain"/>
    <property type="match status" value="1"/>
</dbReference>
<dbReference type="InterPro" id="IPR039261">
    <property type="entry name" value="FNR_nucleotide-bd"/>
</dbReference>
<name>A0A9Q8QU08_9HYPO</name>
<keyword evidence="2" id="KW-0520">NAD</keyword>
<dbReference type="InterPro" id="IPR052128">
    <property type="entry name" value="Oxidoreductase_NAD-binding"/>
</dbReference>
<dbReference type="AlphaFoldDB" id="A0A9Q8QU08"/>
<accession>A0A9Q8QU08</accession>
<dbReference type="Gene3D" id="2.40.30.10">
    <property type="entry name" value="Translation factors"/>
    <property type="match status" value="1"/>
</dbReference>
<feature type="domain" description="FAD-binding FR-type" evidence="3">
    <location>
        <begin position="20"/>
        <end position="139"/>
    </location>
</feature>
<dbReference type="GO" id="GO:0005739">
    <property type="term" value="C:mitochondrion"/>
    <property type="evidence" value="ECO:0007669"/>
    <property type="project" value="TreeGrafter"/>
</dbReference>
<dbReference type="OrthoDB" id="436496at2759"/>
<sequence>MAAATRPGHLERTAEEPRDERLHEVRLSRVEQVNERIRLFRLELQSGQAAKFMPGQWLDTYVPGIAKAGGFTITSVPSSGGAAGKAADAEPPPPPYFELAVQESPDNEVAAWLWRAPEEIVGALLRVRIGGSFVFPPLAAPTEASSSVRQHGQQQWNIGTVRNVFFVAGGVGINPLVSMLGALAETSQPPGGDRDAPHVYVLYATKMPASGNLSHVLFLERVARWFDEGRLRGLLRVYVTDGRGGARLPPEGACTLHGAQVEIRHGRIVEGQVRAMVGSQDPGTSLVYVCGPPTMTDQMVASLTSRAEGSPIIDPGLVLTEKWW</sequence>
<dbReference type="InterPro" id="IPR017938">
    <property type="entry name" value="Riboflavin_synthase-like_b-brl"/>
</dbReference>
<evidence type="ECO:0000256" key="1">
    <source>
        <dbReference type="ARBA" id="ARBA00023002"/>
    </source>
</evidence>
<evidence type="ECO:0000259" key="3">
    <source>
        <dbReference type="PROSITE" id="PS51384"/>
    </source>
</evidence>
<keyword evidence="1" id="KW-0560">Oxidoreductase</keyword>
<dbReference type="CDD" id="cd00322">
    <property type="entry name" value="FNR_like"/>
    <property type="match status" value="1"/>
</dbReference>
<dbReference type="Proteomes" id="UP000829364">
    <property type="component" value="Chromosome 11"/>
</dbReference>
<gene>
    <name evidence="4" type="ORF">JDV02_010200</name>
</gene>
<dbReference type="PROSITE" id="PS51384">
    <property type="entry name" value="FAD_FR"/>
    <property type="match status" value="1"/>
</dbReference>
<dbReference type="PANTHER" id="PTHR46505">
    <property type="entry name" value="OXIDOREDUCTASE NAD-BINDING DOMAIN-CONTAINING PROTEIN 1"/>
    <property type="match status" value="1"/>
</dbReference>
<protein>
    <recommendedName>
        <fullName evidence="3">FAD-binding FR-type domain-containing protein</fullName>
    </recommendedName>
</protein>
<evidence type="ECO:0000256" key="2">
    <source>
        <dbReference type="ARBA" id="ARBA00023027"/>
    </source>
</evidence>